<comment type="caution">
    <text evidence="8">The sequence shown here is derived from an EMBL/GenBank/DDBJ whole genome shotgun (WGS) entry which is preliminary data.</text>
</comment>
<dbReference type="RefSeq" id="WP_279524121.1">
    <property type="nucleotide sequence ID" value="NZ_JARVII010000008.1"/>
</dbReference>
<evidence type="ECO:0000313" key="8">
    <source>
        <dbReference type="EMBL" id="MDG9699177.1"/>
    </source>
</evidence>
<dbReference type="GO" id="GO:0005886">
    <property type="term" value="C:plasma membrane"/>
    <property type="evidence" value="ECO:0007669"/>
    <property type="project" value="UniProtKB-SubCell"/>
</dbReference>
<evidence type="ECO:0000256" key="3">
    <source>
        <dbReference type="ARBA" id="ARBA00022475"/>
    </source>
</evidence>
<evidence type="ECO:0000256" key="5">
    <source>
        <dbReference type="ARBA" id="ARBA00022989"/>
    </source>
</evidence>
<dbReference type="PANTHER" id="PTHR33508">
    <property type="entry name" value="UPF0056 MEMBRANE PROTEIN YHCE"/>
    <property type="match status" value="1"/>
</dbReference>
<sequence length="229" mass="24577">MEIFLLLTALAKALIFVLAAILPIINPLAMAPTFLSLTEGASKGTRSVLAKRIGFNSFLLLSGAMLFGSYVLDFFGVSLGIVRVAGGMIVARTAWQLLNSRVQEKSPRSQLAETYTAEQARSQAFYPLTFPISCGPGSIAAAITVGAALFDPKWSVLLARMTGAVAANFLTGLTVYLVYRNARRLLEPLGEAGMVVFLRLSAFILLCVGVQIVWDGFSELARQLAAELI</sequence>
<dbReference type="AlphaFoldDB" id="A0AAW6RML3"/>
<keyword evidence="3" id="KW-1003">Cell membrane</keyword>
<keyword evidence="5 7" id="KW-1133">Transmembrane helix</keyword>
<comment type="caution">
    <text evidence="7">Lacks conserved residue(s) required for the propagation of feature annotation.</text>
</comment>
<evidence type="ECO:0000256" key="2">
    <source>
        <dbReference type="ARBA" id="ARBA00009784"/>
    </source>
</evidence>
<keyword evidence="6 7" id="KW-0472">Membrane</keyword>
<feature type="transmembrane region" description="Helical" evidence="7">
    <location>
        <begin position="191"/>
        <end position="214"/>
    </location>
</feature>
<feature type="transmembrane region" description="Helical" evidence="7">
    <location>
        <begin position="156"/>
        <end position="179"/>
    </location>
</feature>
<dbReference type="NCBIfam" id="TIGR00427">
    <property type="entry name" value="NAAT family transporter"/>
    <property type="match status" value="1"/>
</dbReference>
<feature type="transmembrane region" description="Helical" evidence="7">
    <location>
        <begin position="128"/>
        <end position="150"/>
    </location>
</feature>
<dbReference type="PANTHER" id="PTHR33508:SF1">
    <property type="entry name" value="UPF0056 MEMBRANE PROTEIN YHCE"/>
    <property type="match status" value="1"/>
</dbReference>
<dbReference type="Proteomes" id="UP001237156">
    <property type="component" value="Unassembled WGS sequence"/>
</dbReference>
<evidence type="ECO:0000256" key="7">
    <source>
        <dbReference type="RuleBase" id="RU362048"/>
    </source>
</evidence>
<evidence type="ECO:0000313" key="9">
    <source>
        <dbReference type="Proteomes" id="UP001237156"/>
    </source>
</evidence>
<accession>A0AAW6RML3</accession>
<keyword evidence="4 7" id="KW-0812">Transmembrane</keyword>
<protein>
    <recommendedName>
        <fullName evidence="7">UPF0056 membrane protein</fullName>
    </recommendedName>
</protein>
<proteinExistence type="inferred from homology"/>
<feature type="transmembrane region" description="Helical" evidence="7">
    <location>
        <begin position="64"/>
        <end position="91"/>
    </location>
</feature>
<dbReference type="EMBL" id="JARVII010000008">
    <property type="protein sequence ID" value="MDG9699177.1"/>
    <property type="molecule type" value="Genomic_DNA"/>
</dbReference>
<name>A0AAW6RML3_9BURK</name>
<organism evidence="8 9">
    <name type="scientific">Ottowia cancrivicina</name>
    <dbReference type="NCBI Taxonomy" id="3040346"/>
    <lineage>
        <taxon>Bacteria</taxon>
        <taxon>Pseudomonadati</taxon>
        <taxon>Pseudomonadota</taxon>
        <taxon>Betaproteobacteria</taxon>
        <taxon>Burkholderiales</taxon>
        <taxon>Comamonadaceae</taxon>
        <taxon>Ottowia</taxon>
    </lineage>
</organism>
<keyword evidence="9" id="KW-1185">Reference proteome</keyword>
<dbReference type="Pfam" id="PF01914">
    <property type="entry name" value="MarC"/>
    <property type="match status" value="1"/>
</dbReference>
<comment type="similarity">
    <text evidence="2 7">Belongs to the UPF0056 (MarC) family.</text>
</comment>
<evidence type="ECO:0000256" key="6">
    <source>
        <dbReference type="ARBA" id="ARBA00023136"/>
    </source>
</evidence>
<comment type="subcellular location">
    <subcellularLocation>
        <location evidence="1 7">Cell membrane</location>
        <topology evidence="1 7">Multi-pass membrane protein</topology>
    </subcellularLocation>
</comment>
<evidence type="ECO:0000256" key="1">
    <source>
        <dbReference type="ARBA" id="ARBA00004651"/>
    </source>
</evidence>
<gene>
    <name evidence="8" type="ORF">QB898_05480</name>
</gene>
<reference evidence="8 9" key="1">
    <citation type="submission" date="2023-04" db="EMBL/GenBank/DDBJ databases">
        <title>Ottowia paracancer sp. nov., isolated from human stomach.</title>
        <authorList>
            <person name="Song Y."/>
        </authorList>
    </citation>
    <scope>NUCLEOTIDE SEQUENCE [LARGE SCALE GENOMIC DNA]</scope>
    <source>
        <strain evidence="8 9">10c7w1</strain>
    </source>
</reference>
<dbReference type="InterPro" id="IPR002771">
    <property type="entry name" value="Multi_antbiot-R_MarC"/>
</dbReference>
<evidence type="ECO:0000256" key="4">
    <source>
        <dbReference type="ARBA" id="ARBA00022692"/>
    </source>
</evidence>